<protein>
    <submittedName>
        <fullName evidence="1">Uncharacterized protein</fullName>
    </submittedName>
</protein>
<accession>A0AAX2IRZ5</accession>
<dbReference type="AlphaFoldDB" id="A0AAX2IRZ5"/>
<comment type="caution">
    <text evidence="1">The sequence shown here is derived from an EMBL/GenBank/DDBJ whole genome shotgun (WGS) entry which is preliminary data.</text>
</comment>
<organism evidence="1 2">
    <name type="scientific">Chryseobacterium balustinum</name>
    <dbReference type="NCBI Taxonomy" id="246"/>
    <lineage>
        <taxon>Bacteria</taxon>
        <taxon>Pseudomonadati</taxon>
        <taxon>Bacteroidota</taxon>
        <taxon>Flavobacteriia</taxon>
        <taxon>Flavobacteriales</taxon>
        <taxon>Weeksellaceae</taxon>
        <taxon>Chryseobacterium group</taxon>
        <taxon>Chryseobacterium</taxon>
    </lineage>
</organism>
<name>A0AAX2IRZ5_9FLAO</name>
<reference evidence="1 2" key="1">
    <citation type="submission" date="2018-06" db="EMBL/GenBank/DDBJ databases">
        <authorList>
            <consortium name="Pathogen Informatics"/>
            <person name="Doyle S."/>
        </authorList>
    </citation>
    <scope>NUCLEOTIDE SEQUENCE [LARGE SCALE GENOMIC DNA]</scope>
    <source>
        <strain evidence="1 2">NCTC11212</strain>
    </source>
</reference>
<evidence type="ECO:0000313" key="1">
    <source>
        <dbReference type="EMBL" id="SQA92722.1"/>
    </source>
</evidence>
<gene>
    <name evidence="1" type="ORF">NCTC11212_04242</name>
</gene>
<dbReference type="Proteomes" id="UP000251937">
    <property type="component" value="Unassembled WGS sequence"/>
</dbReference>
<proteinExistence type="predicted"/>
<sequence>MMKHSSTLFRFKNFGDSLENLVSLVNLYENPLDQKIVAYYNTMKKIHKGKNVFKVITQKLEEHQISFSELIIKQEYEKV</sequence>
<evidence type="ECO:0000313" key="2">
    <source>
        <dbReference type="Proteomes" id="UP000251937"/>
    </source>
</evidence>
<dbReference type="EMBL" id="UAVR01000024">
    <property type="protein sequence ID" value="SQA92722.1"/>
    <property type="molecule type" value="Genomic_DNA"/>
</dbReference>